<feature type="region of interest" description="Disordered" evidence="1">
    <location>
        <begin position="1"/>
        <end position="36"/>
    </location>
</feature>
<organism evidence="2">
    <name type="scientific">Arundo donax</name>
    <name type="common">Giant reed</name>
    <name type="synonym">Donax arundinaceus</name>
    <dbReference type="NCBI Taxonomy" id="35708"/>
    <lineage>
        <taxon>Eukaryota</taxon>
        <taxon>Viridiplantae</taxon>
        <taxon>Streptophyta</taxon>
        <taxon>Embryophyta</taxon>
        <taxon>Tracheophyta</taxon>
        <taxon>Spermatophyta</taxon>
        <taxon>Magnoliopsida</taxon>
        <taxon>Liliopsida</taxon>
        <taxon>Poales</taxon>
        <taxon>Poaceae</taxon>
        <taxon>PACMAD clade</taxon>
        <taxon>Arundinoideae</taxon>
        <taxon>Arundineae</taxon>
        <taxon>Arundo</taxon>
    </lineage>
</organism>
<accession>A0A0A8Z2B4</accession>
<evidence type="ECO:0000313" key="2">
    <source>
        <dbReference type="EMBL" id="JAD30890.1"/>
    </source>
</evidence>
<reference evidence="2" key="1">
    <citation type="submission" date="2014-09" db="EMBL/GenBank/DDBJ databases">
        <authorList>
            <person name="Magalhaes I.L.F."/>
            <person name="Oliveira U."/>
            <person name="Santos F.R."/>
            <person name="Vidigal T.H.D.A."/>
            <person name="Brescovit A.D."/>
            <person name="Santos A.J."/>
        </authorList>
    </citation>
    <scope>NUCLEOTIDE SEQUENCE</scope>
    <source>
        <tissue evidence="2">Shoot tissue taken approximately 20 cm above the soil surface</tissue>
    </source>
</reference>
<protein>
    <submittedName>
        <fullName evidence="2">Uncharacterized protein</fullName>
    </submittedName>
</protein>
<proteinExistence type="predicted"/>
<dbReference type="EMBL" id="GBRH01267005">
    <property type="protein sequence ID" value="JAD30890.1"/>
    <property type="molecule type" value="Transcribed_RNA"/>
</dbReference>
<name>A0A0A8Z2B4_ARUDO</name>
<evidence type="ECO:0000256" key="1">
    <source>
        <dbReference type="SAM" id="MobiDB-lite"/>
    </source>
</evidence>
<dbReference type="AlphaFoldDB" id="A0A0A8Z2B4"/>
<reference evidence="2" key="2">
    <citation type="journal article" date="2015" name="Data Brief">
        <title>Shoot transcriptome of the giant reed, Arundo donax.</title>
        <authorList>
            <person name="Barrero R.A."/>
            <person name="Guerrero F.D."/>
            <person name="Moolhuijzen P."/>
            <person name="Goolsby J.A."/>
            <person name="Tidwell J."/>
            <person name="Bellgard S.E."/>
            <person name="Bellgard M.I."/>
        </authorList>
    </citation>
    <scope>NUCLEOTIDE SEQUENCE</scope>
    <source>
        <tissue evidence="2">Shoot tissue taken approximately 20 cm above the soil surface</tissue>
    </source>
</reference>
<sequence>MEEAQALSRQSPRAAGSTALPHQEARGGPVGDPTRR</sequence>